<name>A0AAD6RVL4_9AGAR</name>
<sequence>AATTRYNTFLPFPSSSLPPPPSFSATTRHHGLKYILGRHHSRIPTLSRPNRRHHTPLDLDTTPERRDSKALSPSHVHYCVCARVCVIIRRHPPLKLIPRSPVSHPSWPYFCLVGLRAWGTAVRIKDSGPPLIAREQLGHRGPFDEPIISTVQRLAAYITFSIQVACSFPVGTHCFILISSTTHRNPQAQKTTGELGHVISGVHLRSLPCYIPLEVLLFWVITYVHARLLLAVACWRVAVLSRP</sequence>
<comment type="caution">
    <text evidence="2">The sequence shown here is derived from an EMBL/GenBank/DDBJ whole genome shotgun (WGS) entry which is preliminary data.</text>
</comment>
<gene>
    <name evidence="2" type="ORF">C8F04DRAFT_1246852</name>
</gene>
<organism evidence="2 3">
    <name type="scientific">Mycena alexandri</name>
    <dbReference type="NCBI Taxonomy" id="1745969"/>
    <lineage>
        <taxon>Eukaryota</taxon>
        <taxon>Fungi</taxon>
        <taxon>Dikarya</taxon>
        <taxon>Basidiomycota</taxon>
        <taxon>Agaricomycotina</taxon>
        <taxon>Agaricomycetes</taxon>
        <taxon>Agaricomycetidae</taxon>
        <taxon>Agaricales</taxon>
        <taxon>Marasmiineae</taxon>
        <taxon>Mycenaceae</taxon>
        <taxon>Mycena</taxon>
    </lineage>
</organism>
<dbReference type="AlphaFoldDB" id="A0AAD6RVL4"/>
<feature type="region of interest" description="Disordered" evidence="1">
    <location>
        <begin position="43"/>
        <end position="69"/>
    </location>
</feature>
<keyword evidence="3" id="KW-1185">Reference proteome</keyword>
<reference evidence="2" key="1">
    <citation type="submission" date="2023-03" db="EMBL/GenBank/DDBJ databases">
        <title>Massive genome expansion in bonnet fungi (Mycena s.s.) driven by repeated elements and novel gene families across ecological guilds.</title>
        <authorList>
            <consortium name="Lawrence Berkeley National Laboratory"/>
            <person name="Harder C.B."/>
            <person name="Miyauchi S."/>
            <person name="Viragh M."/>
            <person name="Kuo A."/>
            <person name="Thoen E."/>
            <person name="Andreopoulos B."/>
            <person name="Lu D."/>
            <person name="Skrede I."/>
            <person name="Drula E."/>
            <person name="Henrissat B."/>
            <person name="Morin E."/>
            <person name="Kohler A."/>
            <person name="Barry K."/>
            <person name="LaButti K."/>
            <person name="Morin E."/>
            <person name="Salamov A."/>
            <person name="Lipzen A."/>
            <person name="Mereny Z."/>
            <person name="Hegedus B."/>
            <person name="Baldrian P."/>
            <person name="Stursova M."/>
            <person name="Weitz H."/>
            <person name="Taylor A."/>
            <person name="Grigoriev I.V."/>
            <person name="Nagy L.G."/>
            <person name="Martin F."/>
            <person name="Kauserud H."/>
        </authorList>
    </citation>
    <scope>NUCLEOTIDE SEQUENCE</scope>
    <source>
        <strain evidence="2">CBHHK200</strain>
    </source>
</reference>
<dbReference type="Proteomes" id="UP001218188">
    <property type="component" value="Unassembled WGS sequence"/>
</dbReference>
<accession>A0AAD6RVL4</accession>
<proteinExistence type="predicted"/>
<evidence type="ECO:0000313" key="3">
    <source>
        <dbReference type="Proteomes" id="UP001218188"/>
    </source>
</evidence>
<dbReference type="EMBL" id="JARJCM010000849">
    <property type="protein sequence ID" value="KAJ7015809.1"/>
    <property type="molecule type" value="Genomic_DNA"/>
</dbReference>
<protein>
    <submittedName>
        <fullName evidence="2">Uncharacterized protein</fullName>
    </submittedName>
</protein>
<feature type="non-terminal residue" evidence="2">
    <location>
        <position position="243"/>
    </location>
</feature>
<evidence type="ECO:0000256" key="1">
    <source>
        <dbReference type="SAM" id="MobiDB-lite"/>
    </source>
</evidence>
<evidence type="ECO:0000313" key="2">
    <source>
        <dbReference type="EMBL" id="KAJ7015809.1"/>
    </source>
</evidence>